<proteinExistence type="predicted"/>
<sequence>MAFLKKPLKRIARHVKNPIRRAKLELKQGLGWLDQPIILPYRSFGNGQEFRMLGRVMEDSGLSKTARHNSKAQNMLAMGKRFLSDDIPEVKVRARFGDQEQIVMTDTNGYFEVCFDTDGQADHGAWNDVHFELLESVVEGQASITATGEVLLPPADTQFGVISDVDDTILISHATQTLKKFKLMLLKNARTRAPFEGVAAFYRALQQGGAGCPPCGNPIFYVSSSEWNLYDLLTEFCRNRGIPKGPFLLREMEAEWYKVWKSGGGSHNHKHDKIKRILETYPHLQFILIGDSGQHDAEIYAKTVHNYPGRILAVYIRDVSKNRREREVVRLADQLRPMEVDMLLVKDSVEAARHAAEQGFIQPEAIQAVEEDRVADERAPTELEEVVGETASV</sequence>
<dbReference type="Pfam" id="PF09949">
    <property type="entry name" value="APP1_cat"/>
    <property type="match status" value="1"/>
</dbReference>
<dbReference type="Proteomes" id="UP000198510">
    <property type="component" value="Unassembled WGS sequence"/>
</dbReference>
<dbReference type="InterPro" id="IPR052935">
    <property type="entry name" value="Mg2+_PAP"/>
</dbReference>
<evidence type="ECO:0000313" key="3">
    <source>
        <dbReference type="Proteomes" id="UP000198510"/>
    </source>
</evidence>
<dbReference type="RefSeq" id="WP_089680460.1">
    <property type="nucleotide sequence ID" value="NZ_FNFO01000002.1"/>
</dbReference>
<evidence type="ECO:0000313" key="2">
    <source>
        <dbReference type="EMBL" id="SDK39765.1"/>
    </source>
</evidence>
<dbReference type="GO" id="GO:0008195">
    <property type="term" value="F:phosphatidate phosphatase activity"/>
    <property type="evidence" value="ECO:0007669"/>
    <property type="project" value="InterPro"/>
</dbReference>
<dbReference type="EMBL" id="FNFO01000002">
    <property type="protein sequence ID" value="SDK39765.1"/>
    <property type="molecule type" value="Genomic_DNA"/>
</dbReference>
<name>A0A1G9BLN5_9BACT</name>
<dbReference type="AlphaFoldDB" id="A0A1G9BLN5"/>
<evidence type="ECO:0000259" key="1">
    <source>
        <dbReference type="Pfam" id="PF09949"/>
    </source>
</evidence>
<protein>
    <submittedName>
        <fullName evidence="2">Phosphatidate phosphatase APP1</fullName>
    </submittedName>
</protein>
<dbReference type="PANTHER" id="PTHR28208:SF3">
    <property type="entry name" value="PHOSPHATIDATE PHOSPHATASE APP1"/>
    <property type="match status" value="1"/>
</dbReference>
<gene>
    <name evidence="2" type="ORF">SAMN05421823_102638</name>
</gene>
<reference evidence="2 3" key="1">
    <citation type="submission" date="2016-10" db="EMBL/GenBank/DDBJ databases">
        <authorList>
            <person name="de Groot N.N."/>
        </authorList>
    </citation>
    <scope>NUCLEOTIDE SEQUENCE [LARGE SCALE GENOMIC DNA]</scope>
    <source>
        <strain evidence="2 3">DSM 25186</strain>
    </source>
</reference>
<accession>A0A1G9BLN5</accession>
<dbReference type="STRING" id="1075417.SAMN05421823_102638"/>
<dbReference type="PANTHER" id="PTHR28208">
    <property type="entry name" value="PHOSPHATIDATE PHOSPHATASE APP1"/>
    <property type="match status" value="1"/>
</dbReference>
<dbReference type="InterPro" id="IPR019236">
    <property type="entry name" value="APP1_cat"/>
</dbReference>
<dbReference type="OrthoDB" id="9789875at2"/>
<feature type="domain" description="Phosphatidate phosphatase APP1 catalytic" evidence="1">
    <location>
        <begin position="159"/>
        <end position="318"/>
    </location>
</feature>
<keyword evidence="3" id="KW-1185">Reference proteome</keyword>
<organism evidence="2 3">
    <name type="scientific">Catalinimonas alkaloidigena</name>
    <dbReference type="NCBI Taxonomy" id="1075417"/>
    <lineage>
        <taxon>Bacteria</taxon>
        <taxon>Pseudomonadati</taxon>
        <taxon>Bacteroidota</taxon>
        <taxon>Cytophagia</taxon>
        <taxon>Cytophagales</taxon>
        <taxon>Catalimonadaceae</taxon>
        <taxon>Catalinimonas</taxon>
    </lineage>
</organism>